<dbReference type="OrthoDB" id="1739170at2759"/>
<dbReference type="Gene3D" id="1.10.340.70">
    <property type="match status" value="1"/>
</dbReference>
<organism evidence="2 3">
    <name type="scientific">Mucuna pruriens</name>
    <name type="common">Velvet bean</name>
    <name type="synonym">Dolichos pruriens</name>
    <dbReference type="NCBI Taxonomy" id="157652"/>
    <lineage>
        <taxon>Eukaryota</taxon>
        <taxon>Viridiplantae</taxon>
        <taxon>Streptophyta</taxon>
        <taxon>Embryophyta</taxon>
        <taxon>Tracheophyta</taxon>
        <taxon>Spermatophyta</taxon>
        <taxon>Magnoliopsida</taxon>
        <taxon>eudicotyledons</taxon>
        <taxon>Gunneridae</taxon>
        <taxon>Pentapetalae</taxon>
        <taxon>rosids</taxon>
        <taxon>fabids</taxon>
        <taxon>Fabales</taxon>
        <taxon>Fabaceae</taxon>
        <taxon>Papilionoideae</taxon>
        <taxon>50 kb inversion clade</taxon>
        <taxon>NPAAA clade</taxon>
        <taxon>indigoferoid/millettioid clade</taxon>
        <taxon>Phaseoleae</taxon>
        <taxon>Mucuna</taxon>
    </lineage>
</organism>
<keyword evidence="3" id="KW-1185">Reference proteome</keyword>
<evidence type="ECO:0000313" key="3">
    <source>
        <dbReference type="Proteomes" id="UP000257109"/>
    </source>
</evidence>
<evidence type="ECO:0000259" key="1">
    <source>
        <dbReference type="Pfam" id="PF17921"/>
    </source>
</evidence>
<proteinExistence type="predicted"/>
<feature type="domain" description="Integrase zinc-binding" evidence="1">
    <location>
        <begin position="54"/>
        <end position="111"/>
    </location>
</feature>
<gene>
    <name evidence="2" type="ORF">CR513_08705</name>
</gene>
<dbReference type="AlphaFoldDB" id="A0A371HX00"/>
<dbReference type="InterPro" id="IPR052160">
    <property type="entry name" value="Gypsy_RT_Integrase-like"/>
</dbReference>
<evidence type="ECO:0000313" key="2">
    <source>
        <dbReference type="EMBL" id="RDY07214.1"/>
    </source>
</evidence>
<feature type="non-terminal residue" evidence="2">
    <location>
        <position position="114"/>
    </location>
</feature>
<dbReference type="InterPro" id="IPR041588">
    <property type="entry name" value="Integrase_H2C2"/>
</dbReference>
<comment type="caution">
    <text evidence="2">The sequence shown here is derived from an EMBL/GenBank/DDBJ whole genome shotgun (WGS) entry which is preliminary data.</text>
</comment>
<dbReference type="EMBL" id="QJKJ01001521">
    <property type="protein sequence ID" value="RDY07214.1"/>
    <property type="molecule type" value="Genomic_DNA"/>
</dbReference>
<dbReference type="Pfam" id="PF17921">
    <property type="entry name" value="Integrase_H2C2"/>
    <property type="match status" value="1"/>
</dbReference>
<name>A0A371HX00_MUCPR</name>
<dbReference type="Proteomes" id="UP000257109">
    <property type="component" value="Unassembled WGS sequence"/>
</dbReference>
<accession>A0A371HX00</accession>
<sequence length="114" mass="13022">MSNSCTSRRPHHGLQTFATSWQHLNFHLRHLNYHLRHPGPTRRKSEVMPNITCIPDTEINSVLQFCHSAPGGGHYGSSRTAKKVLDCGLYWPSIFKDAHQLVSTCERCQKQGWP</sequence>
<reference evidence="2" key="1">
    <citation type="submission" date="2018-05" db="EMBL/GenBank/DDBJ databases">
        <title>Draft genome of Mucuna pruriens seed.</title>
        <authorList>
            <person name="Nnadi N.E."/>
            <person name="Vos R."/>
            <person name="Hasami M.H."/>
            <person name="Devisetty U.K."/>
            <person name="Aguiy J.C."/>
        </authorList>
    </citation>
    <scope>NUCLEOTIDE SEQUENCE [LARGE SCALE GENOMIC DNA]</scope>
    <source>
        <strain evidence="2">JCA_2017</strain>
    </source>
</reference>
<protein>
    <recommendedName>
        <fullName evidence="1">Integrase zinc-binding domain-containing protein</fullName>
    </recommendedName>
</protein>
<dbReference type="PANTHER" id="PTHR47266">
    <property type="entry name" value="ENDONUCLEASE-RELATED"/>
    <property type="match status" value="1"/>
</dbReference>